<dbReference type="GeneID" id="25737811"/>
<feature type="compositionally biased region" description="Polar residues" evidence="3">
    <location>
        <begin position="73"/>
        <end position="90"/>
    </location>
</feature>
<protein>
    <recommendedName>
        <fullName evidence="6">Negatively light-regulated protein</fullName>
    </recommendedName>
</protein>
<gene>
    <name evidence="4" type="ORF">MNEG_4934</name>
</gene>
<dbReference type="AlphaFoldDB" id="A0A0D2JWC8"/>
<dbReference type="EMBL" id="KK100929">
    <property type="protein sequence ID" value="KIZ03023.1"/>
    <property type="molecule type" value="Genomic_DNA"/>
</dbReference>
<dbReference type="Proteomes" id="UP000054498">
    <property type="component" value="Unassembled WGS sequence"/>
</dbReference>
<keyword evidence="5" id="KW-1185">Reference proteome</keyword>
<dbReference type="PANTHER" id="PTHR10358:SF6">
    <property type="entry name" value="ENDOSULFINE, ISOFORM A"/>
    <property type="match status" value="1"/>
</dbReference>
<evidence type="ECO:0000256" key="1">
    <source>
        <dbReference type="ARBA" id="ARBA00010520"/>
    </source>
</evidence>
<feature type="region of interest" description="Disordered" evidence="3">
    <location>
        <begin position="51"/>
        <end position="90"/>
    </location>
</feature>
<dbReference type="OrthoDB" id="5949865at2759"/>
<dbReference type="PANTHER" id="PTHR10358">
    <property type="entry name" value="ENDOSULFINE"/>
    <property type="match status" value="1"/>
</dbReference>
<evidence type="ECO:0008006" key="6">
    <source>
        <dbReference type="Google" id="ProtNLM"/>
    </source>
</evidence>
<sequence length="90" mass="9838">MQNKSAVDIEREQEALLVKKYGGLNPLMKRKQPLMPKEHKYFDSADWALAKEGKGGQGGSAELSELQPRKPTATITAQRGASKLDASQPS</sequence>
<proteinExistence type="inferred from homology"/>
<evidence type="ECO:0000256" key="3">
    <source>
        <dbReference type="SAM" id="MobiDB-lite"/>
    </source>
</evidence>
<reference evidence="4 5" key="1">
    <citation type="journal article" date="2013" name="BMC Genomics">
        <title>Reconstruction of the lipid metabolism for the microalga Monoraphidium neglectum from its genome sequence reveals characteristics suitable for biofuel production.</title>
        <authorList>
            <person name="Bogen C."/>
            <person name="Al-Dilaimi A."/>
            <person name="Albersmeier A."/>
            <person name="Wichmann J."/>
            <person name="Grundmann M."/>
            <person name="Rupp O."/>
            <person name="Lauersen K.J."/>
            <person name="Blifernez-Klassen O."/>
            <person name="Kalinowski J."/>
            <person name="Goesmann A."/>
            <person name="Mussgnug J.H."/>
            <person name="Kruse O."/>
        </authorList>
    </citation>
    <scope>NUCLEOTIDE SEQUENCE [LARGE SCALE GENOMIC DNA]</scope>
    <source>
        <strain evidence="4 5">SAG 48.87</strain>
    </source>
</reference>
<evidence type="ECO:0000256" key="2">
    <source>
        <dbReference type="RuleBase" id="RU363120"/>
    </source>
</evidence>
<accession>A0A0D2JWC8</accession>
<dbReference type="InterPro" id="IPR006760">
    <property type="entry name" value="Endosulphine"/>
</dbReference>
<organism evidence="4 5">
    <name type="scientific">Monoraphidium neglectum</name>
    <dbReference type="NCBI Taxonomy" id="145388"/>
    <lineage>
        <taxon>Eukaryota</taxon>
        <taxon>Viridiplantae</taxon>
        <taxon>Chlorophyta</taxon>
        <taxon>core chlorophytes</taxon>
        <taxon>Chlorophyceae</taxon>
        <taxon>CS clade</taxon>
        <taxon>Sphaeropleales</taxon>
        <taxon>Selenastraceae</taxon>
        <taxon>Monoraphidium</taxon>
    </lineage>
</organism>
<evidence type="ECO:0000313" key="5">
    <source>
        <dbReference type="Proteomes" id="UP000054498"/>
    </source>
</evidence>
<comment type="similarity">
    <text evidence="1 2">Belongs to the endosulfine family.</text>
</comment>
<dbReference type="RefSeq" id="XP_013902042.1">
    <property type="nucleotide sequence ID" value="XM_014046588.1"/>
</dbReference>
<dbReference type="GO" id="GO:0004864">
    <property type="term" value="F:protein phosphatase inhibitor activity"/>
    <property type="evidence" value="ECO:0007669"/>
    <property type="project" value="TreeGrafter"/>
</dbReference>
<dbReference type="Pfam" id="PF04667">
    <property type="entry name" value="Endosulfine"/>
    <property type="match status" value="1"/>
</dbReference>
<dbReference type="KEGG" id="mng:MNEG_4934"/>
<evidence type="ECO:0000313" key="4">
    <source>
        <dbReference type="EMBL" id="KIZ03023.1"/>
    </source>
</evidence>
<name>A0A0D2JWC8_9CHLO</name>
<dbReference type="GO" id="GO:0005737">
    <property type="term" value="C:cytoplasm"/>
    <property type="evidence" value="ECO:0007669"/>
    <property type="project" value="TreeGrafter"/>
</dbReference>